<protein>
    <submittedName>
        <fullName evidence="1">Uncharacterized protein</fullName>
    </submittedName>
</protein>
<evidence type="ECO:0000313" key="2">
    <source>
        <dbReference type="Proteomes" id="UP000800036"/>
    </source>
</evidence>
<name>A0A6A5VAD9_9PLEO</name>
<dbReference type="AlphaFoldDB" id="A0A6A5VAD9"/>
<dbReference type="Proteomes" id="UP000800036">
    <property type="component" value="Unassembled WGS sequence"/>
</dbReference>
<keyword evidence="2" id="KW-1185">Reference proteome</keyword>
<evidence type="ECO:0000313" key="1">
    <source>
        <dbReference type="EMBL" id="KAF1970257.1"/>
    </source>
</evidence>
<organism evidence="1 2">
    <name type="scientific">Bimuria novae-zelandiae CBS 107.79</name>
    <dbReference type="NCBI Taxonomy" id="1447943"/>
    <lineage>
        <taxon>Eukaryota</taxon>
        <taxon>Fungi</taxon>
        <taxon>Dikarya</taxon>
        <taxon>Ascomycota</taxon>
        <taxon>Pezizomycotina</taxon>
        <taxon>Dothideomycetes</taxon>
        <taxon>Pleosporomycetidae</taxon>
        <taxon>Pleosporales</taxon>
        <taxon>Massarineae</taxon>
        <taxon>Didymosphaeriaceae</taxon>
        <taxon>Bimuria</taxon>
    </lineage>
</organism>
<dbReference type="EMBL" id="ML976702">
    <property type="protein sequence ID" value="KAF1970257.1"/>
    <property type="molecule type" value="Genomic_DNA"/>
</dbReference>
<accession>A0A6A5VAD9</accession>
<proteinExistence type="predicted"/>
<gene>
    <name evidence="1" type="ORF">BU23DRAFT_213411</name>
</gene>
<reference evidence="1" key="1">
    <citation type="journal article" date="2020" name="Stud. Mycol.">
        <title>101 Dothideomycetes genomes: a test case for predicting lifestyles and emergence of pathogens.</title>
        <authorList>
            <person name="Haridas S."/>
            <person name="Albert R."/>
            <person name="Binder M."/>
            <person name="Bloem J."/>
            <person name="Labutti K."/>
            <person name="Salamov A."/>
            <person name="Andreopoulos B."/>
            <person name="Baker S."/>
            <person name="Barry K."/>
            <person name="Bills G."/>
            <person name="Bluhm B."/>
            <person name="Cannon C."/>
            <person name="Castanera R."/>
            <person name="Culley D."/>
            <person name="Daum C."/>
            <person name="Ezra D."/>
            <person name="Gonzalez J."/>
            <person name="Henrissat B."/>
            <person name="Kuo A."/>
            <person name="Liang C."/>
            <person name="Lipzen A."/>
            <person name="Lutzoni F."/>
            <person name="Magnuson J."/>
            <person name="Mondo S."/>
            <person name="Nolan M."/>
            <person name="Ohm R."/>
            <person name="Pangilinan J."/>
            <person name="Park H.-J."/>
            <person name="Ramirez L."/>
            <person name="Alfaro M."/>
            <person name="Sun H."/>
            <person name="Tritt A."/>
            <person name="Yoshinaga Y."/>
            <person name="Zwiers L.-H."/>
            <person name="Turgeon B."/>
            <person name="Goodwin S."/>
            <person name="Spatafora J."/>
            <person name="Crous P."/>
            <person name="Grigoriev I."/>
        </authorList>
    </citation>
    <scope>NUCLEOTIDE SEQUENCE</scope>
    <source>
        <strain evidence="1">CBS 107.79</strain>
    </source>
</reference>
<sequence length="60" mass="7295">MRRSLYRLLSGAAKRYIHHCALGCRPMRLPRPLTQRLLIFKLEMHMREWLLSLLVLDTYR</sequence>